<evidence type="ECO:0000259" key="5">
    <source>
        <dbReference type="PROSITE" id="PS50893"/>
    </source>
</evidence>
<dbReference type="GO" id="GO:0016887">
    <property type="term" value="F:ATP hydrolysis activity"/>
    <property type="evidence" value="ECO:0007669"/>
    <property type="project" value="InterPro"/>
</dbReference>
<dbReference type="PROSITE" id="PS00211">
    <property type="entry name" value="ABC_TRANSPORTER_1"/>
    <property type="match status" value="1"/>
</dbReference>
<dbReference type="Gene3D" id="3.40.50.300">
    <property type="entry name" value="P-loop containing nucleotide triphosphate hydrolases"/>
    <property type="match status" value="1"/>
</dbReference>
<proteinExistence type="inferred from homology"/>
<dbReference type="SUPFAM" id="SSF52540">
    <property type="entry name" value="P-loop containing nucleoside triphosphate hydrolases"/>
    <property type="match status" value="1"/>
</dbReference>
<gene>
    <name evidence="6" type="ORF">B4N89_39995</name>
</gene>
<dbReference type="InterPro" id="IPR027417">
    <property type="entry name" value="P-loop_NTPase"/>
</dbReference>
<dbReference type="SMART" id="SM00382">
    <property type="entry name" value="AAA"/>
    <property type="match status" value="1"/>
</dbReference>
<name>A0A1T3NPC1_9ACTN</name>
<protein>
    <submittedName>
        <fullName evidence="6">ABC transporter ATP-binding protein</fullName>
    </submittedName>
</protein>
<evidence type="ECO:0000256" key="2">
    <source>
        <dbReference type="ARBA" id="ARBA00022448"/>
    </source>
</evidence>
<dbReference type="STRING" id="159449.B4N89_39995"/>
<dbReference type="EMBL" id="MWQN01000003">
    <property type="protein sequence ID" value="OPC78545.1"/>
    <property type="molecule type" value="Genomic_DNA"/>
</dbReference>
<comment type="caution">
    <text evidence="6">The sequence shown here is derived from an EMBL/GenBank/DDBJ whole genome shotgun (WGS) entry which is preliminary data.</text>
</comment>
<evidence type="ECO:0000313" key="7">
    <source>
        <dbReference type="Proteomes" id="UP000190037"/>
    </source>
</evidence>
<dbReference type="Proteomes" id="UP000190037">
    <property type="component" value="Unassembled WGS sequence"/>
</dbReference>
<dbReference type="InterPro" id="IPR003593">
    <property type="entry name" value="AAA+_ATPase"/>
</dbReference>
<dbReference type="PROSITE" id="PS50893">
    <property type="entry name" value="ABC_TRANSPORTER_2"/>
    <property type="match status" value="1"/>
</dbReference>
<feature type="domain" description="ABC transporter" evidence="5">
    <location>
        <begin position="9"/>
        <end position="241"/>
    </location>
</feature>
<dbReference type="AlphaFoldDB" id="A0A1T3NPC1"/>
<evidence type="ECO:0000256" key="3">
    <source>
        <dbReference type="ARBA" id="ARBA00022741"/>
    </source>
</evidence>
<dbReference type="PANTHER" id="PTHR42734">
    <property type="entry name" value="METAL TRANSPORT SYSTEM ATP-BINDING PROTEIN TM_0124-RELATED"/>
    <property type="match status" value="1"/>
</dbReference>
<dbReference type="OrthoDB" id="5296765at2"/>
<dbReference type="RefSeq" id="WP_078981437.1">
    <property type="nucleotide sequence ID" value="NZ_MWQN01000003.1"/>
</dbReference>
<dbReference type="GO" id="GO:0005524">
    <property type="term" value="F:ATP binding"/>
    <property type="evidence" value="ECO:0007669"/>
    <property type="project" value="UniProtKB-KW"/>
</dbReference>
<keyword evidence="7" id="KW-1185">Reference proteome</keyword>
<comment type="similarity">
    <text evidence="1">Belongs to the ABC transporter superfamily.</text>
</comment>
<dbReference type="CDD" id="cd03235">
    <property type="entry name" value="ABC_Metallic_Cations"/>
    <property type="match status" value="1"/>
</dbReference>
<evidence type="ECO:0000256" key="1">
    <source>
        <dbReference type="ARBA" id="ARBA00005417"/>
    </source>
</evidence>
<dbReference type="PANTHER" id="PTHR42734:SF5">
    <property type="entry name" value="IRON TRANSPORT SYSTEM ATP-BINDING PROTEIN HI_0361-RELATED"/>
    <property type="match status" value="1"/>
</dbReference>
<dbReference type="InterPro" id="IPR003439">
    <property type="entry name" value="ABC_transporter-like_ATP-bd"/>
</dbReference>
<evidence type="ECO:0000256" key="4">
    <source>
        <dbReference type="ARBA" id="ARBA00022840"/>
    </source>
</evidence>
<organism evidence="6 7">
    <name type="scientific">Embleya scabrispora</name>
    <dbReference type="NCBI Taxonomy" id="159449"/>
    <lineage>
        <taxon>Bacteria</taxon>
        <taxon>Bacillati</taxon>
        <taxon>Actinomycetota</taxon>
        <taxon>Actinomycetes</taxon>
        <taxon>Kitasatosporales</taxon>
        <taxon>Streptomycetaceae</taxon>
        <taxon>Embleya</taxon>
    </lineage>
</organism>
<reference evidence="6 7" key="1">
    <citation type="submission" date="2017-03" db="EMBL/GenBank/DDBJ databases">
        <title>Draft genome sequence of Streptomyces scabrisporus NF3, endophyte isolated from Amphipterygium adstringens.</title>
        <authorList>
            <person name="Vazquez M."/>
            <person name="Ceapa C.D."/>
            <person name="Rodriguez Luna D."/>
            <person name="Sanchez Esquivel S."/>
        </authorList>
    </citation>
    <scope>NUCLEOTIDE SEQUENCE [LARGE SCALE GENOMIC DNA]</scope>
    <source>
        <strain evidence="6 7">NF3</strain>
    </source>
</reference>
<dbReference type="InterPro" id="IPR050153">
    <property type="entry name" value="Metal_Ion_Import_ABC"/>
</dbReference>
<keyword evidence="3" id="KW-0547">Nucleotide-binding</keyword>
<keyword evidence="4 6" id="KW-0067">ATP-binding</keyword>
<dbReference type="InterPro" id="IPR017871">
    <property type="entry name" value="ABC_transporter-like_CS"/>
</dbReference>
<evidence type="ECO:0000313" key="6">
    <source>
        <dbReference type="EMBL" id="OPC78545.1"/>
    </source>
</evidence>
<sequence>MTDPAPDPIRFTDATMAYHRAPVLEGVDGRVRAGEAVALIGPNGGGKSTLIKAVLGLVPVIAGTVTVAGRRPAEARARVGYVPQAASLDPEFPVTARQVVMMGRLRLIGRWRRPGRQDRAAVDDALARVGLADRAGARFGTLSGGQRQRVLLARALSPDPPILLLDEPFNGVDAVSQDALITALTRAKSTGTAVLVSTHDLGPVQCLCEQTCLVNRRQIAFDRTELALTPDLLRACYGGNVVDLDAGRLVVTRG</sequence>
<dbReference type="Pfam" id="PF00005">
    <property type="entry name" value="ABC_tran"/>
    <property type="match status" value="1"/>
</dbReference>
<accession>A0A1T3NPC1</accession>
<keyword evidence="2" id="KW-0813">Transport</keyword>